<sequence>MWQRTAAQWHGTEWACLSASAPLPRRPQQGRGGRELGVPAQMSSIHFPTSAYGGPLSTATEAEMMQFVGMSCHFHKLSNPQRPWPAEDKQGQLVVLHDTHTCCSCVP</sequence>
<name>A0ABV0U4A3_9TELE</name>
<keyword evidence="2" id="KW-1185">Reference proteome</keyword>
<gene>
    <name evidence="1" type="ORF">ILYODFUR_004051</name>
</gene>
<accession>A0ABV0U4A3</accession>
<evidence type="ECO:0000313" key="1">
    <source>
        <dbReference type="EMBL" id="MEQ2239397.1"/>
    </source>
</evidence>
<proteinExistence type="predicted"/>
<organism evidence="1 2">
    <name type="scientific">Ilyodon furcidens</name>
    <name type="common">goldbreast splitfin</name>
    <dbReference type="NCBI Taxonomy" id="33524"/>
    <lineage>
        <taxon>Eukaryota</taxon>
        <taxon>Metazoa</taxon>
        <taxon>Chordata</taxon>
        <taxon>Craniata</taxon>
        <taxon>Vertebrata</taxon>
        <taxon>Euteleostomi</taxon>
        <taxon>Actinopterygii</taxon>
        <taxon>Neopterygii</taxon>
        <taxon>Teleostei</taxon>
        <taxon>Neoteleostei</taxon>
        <taxon>Acanthomorphata</taxon>
        <taxon>Ovalentaria</taxon>
        <taxon>Atherinomorphae</taxon>
        <taxon>Cyprinodontiformes</taxon>
        <taxon>Goodeidae</taxon>
        <taxon>Ilyodon</taxon>
    </lineage>
</organism>
<dbReference type="Proteomes" id="UP001482620">
    <property type="component" value="Unassembled WGS sequence"/>
</dbReference>
<dbReference type="EMBL" id="JAHRIQ010058144">
    <property type="protein sequence ID" value="MEQ2239397.1"/>
    <property type="molecule type" value="Genomic_DNA"/>
</dbReference>
<evidence type="ECO:0000313" key="2">
    <source>
        <dbReference type="Proteomes" id="UP001482620"/>
    </source>
</evidence>
<reference evidence="1 2" key="1">
    <citation type="submission" date="2021-06" db="EMBL/GenBank/DDBJ databases">
        <authorList>
            <person name="Palmer J.M."/>
        </authorList>
    </citation>
    <scope>NUCLEOTIDE SEQUENCE [LARGE SCALE GENOMIC DNA]</scope>
    <source>
        <strain evidence="2">if_2019</strain>
        <tissue evidence="1">Muscle</tissue>
    </source>
</reference>
<protein>
    <submittedName>
        <fullName evidence="1">Uncharacterized protein</fullName>
    </submittedName>
</protein>
<comment type="caution">
    <text evidence="1">The sequence shown here is derived from an EMBL/GenBank/DDBJ whole genome shotgun (WGS) entry which is preliminary data.</text>
</comment>